<dbReference type="InterPro" id="IPR013785">
    <property type="entry name" value="Aldolase_TIM"/>
</dbReference>
<dbReference type="PANTHER" id="PTHR42966:SF3">
    <property type="entry name" value="BLR5971 PROTEIN"/>
    <property type="match status" value="1"/>
</dbReference>
<dbReference type="InterPro" id="IPR013132">
    <property type="entry name" value="PseI/NeuA/B-like_N"/>
</dbReference>
<name>A0ABT0MBN4_9BACL</name>
<accession>A0ABT0MBN4</accession>
<dbReference type="Gene3D" id="3.90.1210.10">
    <property type="entry name" value="Antifreeze-like/N-acetylneuraminic acid synthase C-terminal domain"/>
    <property type="match status" value="1"/>
</dbReference>
<dbReference type="InterPro" id="IPR013022">
    <property type="entry name" value="Xyl_isomerase-like_TIM-brl"/>
</dbReference>
<feature type="domain" description="CBS" evidence="4">
    <location>
        <begin position="71"/>
        <end position="130"/>
    </location>
</feature>
<dbReference type="SUPFAM" id="SSF51569">
    <property type="entry name" value="Aldolase"/>
    <property type="match status" value="1"/>
</dbReference>
<dbReference type="InterPro" id="IPR013974">
    <property type="entry name" value="SAF"/>
</dbReference>
<dbReference type="Pfam" id="PF00571">
    <property type="entry name" value="CBS"/>
    <property type="match status" value="1"/>
</dbReference>
<dbReference type="InterPro" id="IPR036237">
    <property type="entry name" value="Xyl_isomerase-like_sf"/>
</dbReference>
<dbReference type="Proteomes" id="UP001203004">
    <property type="component" value="Unassembled WGS sequence"/>
</dbReference>
<dbReference type="InterPro" id="IPR046342">
    <property type="entry name" value="CBS_dom_sf"/>
</dbReference>
<reference evidence="5 6" key="1">
    <citation type="submission" date="2022-05" db="EMBL/GenBank/DDBJ databases">
        <title>Sporolactobacillus sp nov CPB3-1, isolated from tree bark (Mangifera indica L.).</title>
        <authorList>
            <person name="Phuengjayaem S."/>
            <person name="Tanasupawat S."/>
        </authorList>
    </citation>
    <scope>NUCLEOTIDE SEQUENCE [LARGE SCALE GENOMIC DNA]</scope>
    <source>
        <strain evidence="5 6">CPB3-1</strain>
    </source>
</reference>
<proteinExistence type="predicted"/>
<dbReference type="InterPro" id="IPR006190">
    <property type="entry name" value="SAF_AFP_Neu5Ac"/>
</dbReference>
<keyword evidence="6" id="KW-1185">Reference proteome</keyword>
<dbReference type="RefSeq" id="WP_249101860.1">
    <property type="nucleotide sequence ID" value="NZ_JAMAST010000012.1"/>
</dbReference>
<dbReference type="Gene3D" id="3.20.20.150">
    <property type="entry name" value="Divalent-metal-dependent TIM barrel enzymes"/>
    <property type="match status" value="1"/>
</dbReference>
<comment type="caution">
    <text evidence="5">The sequence shown here is derived from an EMBL/GenBank/DDBJ whole genome shotgun (WGS) entry which is preliminary data.</text>
</comment>
<evidence type="ECO:0000259" key="3">
    <source>
        <dbReference type="PROSITE" id="PS50844"/>
    </source>
</evidence>
<dbReference type="Pfam" id="PF01261">
    <property type="entry name" value="AP_endonuc_2"/>
    <property type="match status" value="1"/>
</dbReference>
<dbReference type="InterPro" id="IPR036732">
    <property type="entry name" value="AFP_Neu5c_C_sf"/>
</dbReference>
<dbReference type="Pfam" id="PF08666">
    <property type="entry name" value="SAF"/>
    <property type="match status" value="1"/>
</dbReference>
<dbReference type="SUPFAM" id="SSF54631">
    <property type="entry name" value="CBS-domain pair"/>
    <property type="match status" value="1"/>
</dbReference>
<evidence type="ECO:0000256" key="1">
    <source>
        <dbReference type="ARBA" id="ARBA00023122"/>
    </source>
</evidence>
<dbReference type="Gene3D" id="3.20.20.70">
    <property type="entry name" value="Aldolase class I"/>
    <property type="match status" value="1"/>
</dbReference>
<keyword evidence="1 2" id="KW-0129">CBS domain</keyword>
<dbReference type="InterPro" id="IPR000644">
    <property type="entry name" value="CBS_dom"/>
</dbReference>
<dbReference type="InterPro" id="IPR057736">
    <property type="entry name" value="SAF_PseI/NeuA/NeuB"/>
</dbReference>
<dbReference type="SUPFAM" id="SSF51658">
    <property type="entry name" value="Xylose isomerase-like"/>
    <property type="match status" value="1"/>
</dbReference>
<dbReference type="Gene3D" id="3.10.580.10">
    <property type="entry name" value="CBS-domain"/>
    <property type="match status" value="1"/>
</dbReference>
<evidence type="ECO:0000256" key="2">
    <source>
        <dbReference type="PROSITE-ProRule" id="PRU00703"/>
    </source>
</evidence>
<dbReference type="PANTHER" id="PTHR42966">
    <property type="entry name" value="N-ACETYLNEURAMINATE SYNTHASE"/>
    <property type="match status" value="1"/>
</dbReference>
<dbReference type="CDD" id="cd11615">
    <property type="entry name" value="SAF_NeuB_like"/>
    <property type="match status" value="1"/>
</dbReference>
<dbReference type="EMBL" id="JAMAST010000012">
    <property type="protein sequence ID" value="MCL1632286.1"/>
    <property type="molecule type" value="Genomic_DNA"/>
</dbReference>
<dbReference type="PROSITE" id="PS51371">
    <property type="entry name" value="CBS"/>
    <property type="match status" value="1"/>
</dbReference>
<sequence>MKINKNLTPYIVDSEDTIINGLNKISGNKSGVVFTVNVHGVVEGILTDGDFRRWVVKQSQIDLTRSVSEIMNRQYVSIKEDDINSVQKIERLFEQQKVKFIPVVDDNKRLKAIIERAASSINIGNRTIDADSPAFLIAEIGNNHNGDVNLAKKLVDAAVIAGADCAKFQMRHLKTLYKNHGNPNDDREDLGSQYTLDLLDKFQLSVEEMYELFDYCKEKGIIPLCTPWDLDSFHALEEYGMDAYKIASADLTNHVLLREMARSGKVLICSTGMSKENEIIQAQELFNREGANYIFLHCNSTYPTPFKDVNLSYLNRLKMFSNDLVGYSGHERGINIVIAAVAMGAKVIEKHLTLDRNMEGNDHKISLLPDEFAEMVQAVREVELALGHADKRIMSQGEVINRENLAKSLIINRPLKQGQIITREMIDVKSPGNGIQPNHINEVIGLTANRDFAKGDFIYDTDLMNDFVQPRDYQIPFNWGIAVRYHDYKRILASSNPKLLEFHLSYKDLDENIDDYFDEQLDLNLVVHAPELFAGDHLLNLCSDDEDYRRHSIQELQRVINLTRKLKKYFKKADRPCIVTNMGGFTKDAPMASTERGRYYDKIAESLKELDREGVEIIAQTMPPFPWHFGGQRFQNLFMDYRDTAAFCKKNNLRICLDTSHSKLACNQFKWSFKTFVRNLYPYVAHLHIVDAAGVDGEGLQIGEGEIDFQNLFEEIRIYMPDVTFIPEIWQGHKNSGEGFWIALDRLEKVLPVAERS</sequence>
<feature type="domain" description="AFP-like" evidence="3">
    <location>
        <begin position="408"/>
        <end position="466"/>
    </location>
</feature>
<evidence type="ECO:0000313" key="5">
    <source>
        <dbReference type="EMBL" id="MCL1632286.1"/>
    </source>
</evidence>
<dbReference type="Pfam" id="PF03102">
    <property type="entry name" value="NeuB"/>
    <property type="match status" value="1"/>
</dbReference>
<evidence type="ECO:0000313" key="6">
    <source>
        <dbReference type="Proteomes" id="UP001203004"/>
    </source>
</evidence>
<protein>
    <submittedName>
        <fullName evidence="5">N-acetylneuraminate synthase family protein</fullName>
    </submittedName>
</protein>
<organism evidence="5 6">
    <name type="scientific">Sporolactobacillus mangiferae</name>
    <dbReference type="NCBI Taxonomy" id="2940498"/>
    <lineage>
        <taxon>Bacteria</taxon>
        <taxon>Bacillati</taxon>
        <taxon>Bacillota</taxon>
        <taxon>Bacilli</taxon>
        <taxon>Bacillales</taxon>
        <taxon>Sporolactobacillaceae</taxon>
        <taxon>Sporolactobacillus</taxon>
    </lineage>
</organism>
<dbReference type="PROSITE" id="PS50844">
    <property type="entry name" value="AFP_LIKE"/>
    <property type="match status" value="1"/>
</dbReference>
<gene>
    <name evidence="5" type="ORF">M3N64_10085</name>
</gene>
<dbReference type="InterPro" id="IPR051690">
    <property type="entry name" value="PseI-like"/>
</dbReference>
<dbReference type="SMART" id="SM00858">
    <property type="entry name" value="SAF"/>
    <property type="match status" value="1"/>
</dbReference>
<dbReference type="SUPFAM" id="SSF51269">
    <property type="entry name" value="AFP III-like domain"/>
    <property type="match status" value="1"/>
</dbReference>
<evidence type="ECO:0000259" key="4">
    <source>
        <dbReference type="PROSITE" id="PS51371"/>
    </source>
</evidence>